<feature type="region of interest" description="Disordered" evidence="11">
    <location>
        <begin position="345"/>
        <end position="377"/>
    </location>
</feature>
<feature type="region of interest" description="Disordered" evidence="11">
    <location>
        <begin position="180"/>
        <end position="221"/>
    </location>
</feature>
<dbReference type="InterPro" id="IPR017441">
    <property type="entry name" value="Protein_kinase_ATP_BS"/>
</dbReference>
<dbReference type="Proteomes" id="UP000580250">
    <property type="component" value="Unassembled WGS sequence"/>
</dbReference>
<evidence type="ECO:0000259" key="12">
    <source>
        <dbReference type="PROSITE" id="PS50011"/>
    </source>
</evidence>
<comment type="catalytic activity">
    <reaction evidence="8">
        <text>L-threonyl-[protein] + ATP = O-phospho-L-threonyl-[protein] + ADP + H(+)</text>
        <dbReference type="Rhea" id="RHEA:46608"/>
        <dbReference type="Rhea" id="RHEA-COMP:11060"/>
        <dbReference type="Rhea" id="RHEA-COMP:11605"/>
        <dbReference type="ChEBI" id="CHEBI:15378"/>
        <dbReference type="ChEBI" id="CHEBI:30013"/>
        <dbReference type="ChEBI" id="CHEBI:30616"/>
        <dbReference type="ChEBI" id="CHEBI:61977"/>
        <dbReference type="ChEBI" id="CHEBI:456216"/>
        <dbReference type="EC" id="2.7.11.22"/>
    </reaction>
</comment>
<evidence type="ECO:0000256" key="2">
    <source>
        <dbReference type="ARBA" id="ARBA00012425"/>
    </source>
</evidence>
<feature type="region of interest" description="Disordered" evidence="11">
    <location>
        <begin position="254"/>
        <end position="320"/>
    </location>
</feature>
<sequence>MTNVWNKLTTQLSTWLADVPPNKRKNREDENIEERNCRLRSTNSLSTLNQKHLIKAATAATRSKSSENLNRINLGNKQLLISSINNCELNGDYRCPCCQQPTNLSSPSAAFSQALILNKANNSTTTTPKNSEIPSNGFCSGGKESGYSSASPRRKNLHKTATVGVVGNLTSVTTSSSASQQFFQKFRSREKNREKDGRDSFYCSSSAATSAGTSTSNNTTNNTNLIVNGSECNFSCCTQKKGWWRSSIHSHLTTTEKENTTTENEQTLNDQQQQNIHFRRPSEPTISNEQNIQRNNQLNNYSDLTPNYLISPPKKKIGPKKTKSTFAILFPHNFHPHLPMSFSWNNNLSSASSPSHKSTKTKKTQQQQPPPDPAPEYFDEYKQTVRATDEFGEFIQPKQQNGDIINLINNKEMTEQQQRKHSKRRKQSSSSGQKLVNALLWGRWRSNSKNKYCSNKINGKVIETVVINNEQYEKSGRKQKRSRSVGANQQMRISTTMCSGALPMDSSEIVGVKKNSCCSNGEEKHSLMFGNMSFFDDVHPAYWGFRTPQSETYYSCTGATEDEPKSPASSGTSSFGSNRNSLDVFRRLEMLGEGSYATVWKSENRIDGSIVALKEIRLQEQEGLPFTAIREISLLRALRHANIVRLHQIIIQQPKALVLVFEYMKTDLAKYLENYSPNGLDPLQTKVLLFQLLRGLAFCHERKILHRDLKPQNLLLSIEGELKLADFGLARAKSVPSRTYSHDVVTLWYRPPDVLLGSTVYSTSLDIWGVGCIFAEMCSGSALFPGANEVSDQLHKIFSVRGLPNLELWPEVVNLPKWSLFTFPNTYIELDLLTYQPAFYKLGDEGLKLITQLLQLKPTDRISAEGAMLHKYFEELPKTLHALLPNESVFSVIKNCPFKWNNNKIKNLNNYFDTKLVQNIDGFTNNYF</sequence>
<evidence type="ECO:0000256" key="7">
    <source>
        <dbReference type="ARBA" id="ARBA00022840"/>
    </source>
</evidence>
<evidence type="ECO:0000256" key="8">
    <source>
        <dbReference type="ARBA" id="ARBA00047811"/>
    </source>
</evidence>
<comment type="caution">
    <text evidence="13">The sequence shown here is derived from an EMBL/GenBank/DDBJ whole genome shotgun (WGS) entry which is preliminary data.</text>
</comment>
<dbReference type="SUPFAM" id="SSF56112">
    <property type="entry name" value="Protein kinase-like (PK-like)"/>
    <property type="match status" value="1"/>
</dbReference>
<feature type="compositionally biased region" description="Polar residues" evidence="11">
    <location>
        <begin position="284"/>
        <end position="305"/>
    </location>
</feature>
<dbReference type="PANTHER" id="PTHR24056">
    <property type="entry name" value="CELL DIVISION PROTEIN KINASE"/>
    <property type="match status" value="1"/>
</dbReference>
<evidence type="ECO:0000256" key="11">
    <source>
        <dbReference type="SAM" id="MobiDB-lite"/>
    </source>
</evidence>
<dbReference type="PROSITE" id="PS00108">
    <property type="entry name" value="PROTEIN_KINASE_ST"/>
    <property type="match status" value="1"/>
</dbReference>
<feature type="region of interest" description="Disordered" evidence="11">
    <location>
        <begin position="413"/>
        <end position="433"/>
    </location>
</feature>
<evidence type="ECO:0000313" key="13">
    <source>
        <dbReference type="EMBL" id="CAD2149966.1"/>
    </source>
</evidence>
<keyword evidence="7 10" id="KW-0067">ATP-binding</keyword>
<protein>
    <recommendedName>
        <fullName evidence="2">cyclin-dependent kinase</fullName>
        <ecNumber evidence="2">2.7.11.22</ecNumber>
    </recommendedName>
</protein>
<dbReference type="InterPro" id="IPR011009">
    <property type="entry name" value="Kinase-like_dom_sf"/>
</dbReference>
<keyword evidence="6" id="KW-0418">Kinase</keyword>
<evidence type="ECO:0000313" key="14">
    <source>
        <dbReference type="Proteomes" id="UP000580250"/>
    </source>
</evidence>
<dbReference type="InterPro" id="IPR050108">
    <property type="entry name" value="CDK"/>
</dbReference>
<dbReference type="InterPro" id="IPR008271">
    <property type="entry name" value="Ser/Thr_kinase_AS"/>
</dbReference>
<organism evidence="13 14">
    <name type="scientific">Meloidogyne enterolobii</name>
    <name type="common">Root-knot nematode worm</name>
    <name type="synonym">Meloidogyne mayaguensis</name>
    <dbReference type="NCBI Taxonomy" id="390850"/>
    <lineage>
        <taxon>Eukaryota</taxon>
        <taxon>Metazoa</taxon>
        <taxon>Ecdysozoa</taxon>
        <taxon>Nematoda</taxon>
        <taxon>Chromadorea</taxon>
        <taxon>Rhabditida</taxon>
        <taxon>Tylenchina</taxon>
        <taxon>Tylenchomorpha</taxon>
        <taxon>Tylenchoidea</taxon>
        <taxon>Meloidogynidae</taxon>
        <taxon>Meloidogyninae</taxon>
        <taxon>Meloidogyne</taxon>
    </lineage>
</organism>
<dbReference type="EMBL" id="CAJEWN010000045">
    <property type="protein sequence ID" value="CAD2149966.1"/>
    <property type="molecule type" value="Genomic_DNA"/>
</dbReference>
<dbReference type="GO" id="GO:0005524">
    <property type="term" value="F:ATP binding"/>
    <property type="evidence" value="ECO:0007669"/>
    <property type="project" value="UniProtKB-UniRule"/>
</dbReference>
<dbReference type="AlphaFoldDB" id="A0A6V7U8T1"/>
<keyword evidence="5 10" id="KW-0547">Nucleotide-binding</keyword>
<dbReference type="PROSITE" id="PS00107">
    <property type="entry name" value="PROTEIN_KINASE_ATP"/>
    <property type="match status" value="1"/>
</dbReference>
<evidence type="ECO:0000256" key="5">
    <source>
        <dbReference type="ARBA" id="ARBA00022741"/>
    </source>
</evidence>
<feature type="domain" description="Protein kinase" evidence="12">
    <location>
        <begin position="585"/>
        <end position="873"/>
    </location>
</feature>
<proteinExistence type="inferred from homology"/>
<dbReference type="FunFam" id="3.30.200.20:FF:000124">
    <property type="entry name" value="Cyclin-dependent kinase 4"/>
    <property type="match status" value="1"/>
</dbReference>
<dbReference type="PANTHER" id="PTHR24056:SF189">
    <property type="entry name" value="PROTEIN KINASE DOMAIN-CONTAINING PROTEIN"/>
    <property type="match status" value="1"/>
</dbReference>
<keyword evidence="4" id="KW-0808">Transferase</keyword>
<evidence type="ECO:0000256" key="3">
    <source>
        <dbReference type="ARBA" id="ARBA00022527"/>
    </source>
</evidence>
<evidence type="ECO:0000256" key="9">
    <source>
        <dbReference type="ARBA" id="ARBA00048367"/>
    </source>
</evidence>
<dbReference type="PROSITE" id="PS50011">
    <property type="entry name" value="PROTEIN_KINASE_DOM"/>
    <property type="match status" value="1"/>
</dbReference>
<dbReference type="Gene3D" id="1.10.510.10">
    <property type="entry name" value="Transferase(Phosphotransferase) domain 1"/>
    <property type="match status" value="1"/>
</dbReference>
<dbReference type="InterPro" id="IPR000719">
    <property type="entry name" value="Prot_kinase_dom"/>
</dbReference>
<feature type="compositionally biased region" description="Low complexity" evidence="11">
    <location>
        <begin position="566"/>
        <end position="576"/>
    </location>
</feature>
<evidence type="ECO:0000256" key="4">
    <source>
        <dbReference type="ARBA" id="ARBA00022679"/>
    </source>
</evidence>
<dbReference type="OrthoDB" id="5803174at2759"/>
<feature type="compositionally biased region" description="Basic and acidic residues" evidence="11">
    <location>
        <begin position="187"/>
        <end position="199"/>
    </location>
</feature>
<gene>
    <name evidence="13" type="ORF">MENT_LOCUS9851</name>
</gene>
<evidence type="ECO:0000256" key="10">
    <source>
        <dbReference type="PROSITE-ProRule" id="PRU10141"/>
    </source>
</evidence>
<feature type="region of interest" description="Disordered" evidence="11">
    <location>
        <begin position="557"/>
        <end position="576"/>
    </location>
</feature>
<dbReference type="GO" id="GO:0004693">
    <property type="term" value="F:cyclin-dependent protein serine/threonine kinase activity"/>
    <property type="evidence" value="ECO:0007669"/>
    <property type="project" value="UniProtKB-EC"/>
</dbReference>
<dbReference type="FunFam" id="1.10.510.10:FF:000624">
    <property type="entry name" value="Mitogen-activated protein kinase"/>
    <property type="match status" value="1"/>
</dbReference>
<comment type="catalytic activity">
    <reaction evidence="9">
        <text>L-seryl-[protein] + ATP = O-phospho-L-seryl-[protein] + ADP + H(+)</text>
        <dbReference type="Rhea" id="RHEA:17989"/>
        <dbReference type="Rhea" id="RHEA-COMP:9863"/>
        <dbReference type="Rhea" id="RHEA-COMP:11604"/>
        <dbReference type="ChEBI" id="CHEBI:15378"/>
        <dbReference type="ChEBI" id="CHEBI:29999"/>
        <dbReference type="ChEBI" id="CHEBI:30616"/>
        <dbReference type="ChEBI" id="CHEBI:83421"/>
        <dbReference type="ChEBI" id="CHEBI:456216"/>
        <dbReference type="EC" id="2.7.11.22"/>
    </reaction>
</comment>
<keyword evidence="3" id="KW-0723">Serine/threonine-protein kinase</keyword>
<dbReference type="GO" id="GO:0030332">
    <property type="term" value="F:cyclin binding"/>
    <property type="evidence" value="ECO:0007669"/>
    <property type="project" value="TreeGrafter"/>
</dbReference>
<dbReference type="GO" id="GO:0005634">
    <property type="term" value="C:nucleus"/>
    <property type="evidence" value="ECO:0007669"/>
    <property type="project" value="TreeGrafter"/>
</dbReference>
<feature type="binding site" evidence="10">
    <location>
        <position position="614"/>
    </location>
    <ligand>
        <name>ATP</name>
        <dbReference type="ChEBI" id="CHEBI:30616"/>
    </ligand>
</feature>
<evidence type="ECO:0000256" key="6">
    <source>
        <dbReference type="ARBA" id="ARBA00022777"/>
    </source>
</evidence>
<dbReference type="EC" id="2.7.11.22" evidence="2"/>
<evidence type="ECO:0000256" key="1">
    <source>
        <dbReference type="ARBA" id="ARBA00006485"/>
    </source>
</evidence>
<dbReference type="GO" id="GO:0005829">
    <property type="term" value="C:cytosol"/>
    <property type="evidence" value="ECO:0007669"/>
    <property type="project" value="TreeGrafter"/>
</dbReference>
<dbReference type="Gene3D" id="3.30.200.20">
    <property type="entry name" value="Phosphorylase Kinase, domain 1"/>
    <property type="match status" value="1"/>
</dbReference>
<reference evidence="13 14" key="1">
    <citation type="submission" date="2020-08" db="EMBL/GenBank/DDBJ databases">
        <authorList>
            <person name="Koutsovoulos G."/>
            <person name="Danchin GJ E."/>
        </authorList>
    </citation>
    <scope>NUCLEOTIDE SEQUENCE [LARGE SCALE GENOMIC DNA]</scope>
</reference>
<dbReference type="SMART" id="SM00220">
    <property type="entry name" value="S_TKc"/>
    <property type="match status" value="1"/>
</dbReference>
<accession>A0A6V7U8T1</accession>
<dbReference type="Pfam" id="PF00069">
    <property type="entry name" value="Pkinase"/>
    <property type="match status" value="1"/>
</dbReference>
<feature type="compositionally biased region" description="Low complexity" evidence="11">
    <location>
        <begin position="204"/>
        <end position="221"/>
    </location>
</feature>
<comment type="similarity">
    <text evidence="1">Belongs to the protein kinase superfamily. CMGC Ser/Thr protein kinase family. CDC2/CDKX subfamily.</text>
</comment>
<feature type="compositionally biased region" description="Low complexity" evidence="11">
    <location>
        <begin position="261"/>
        <end position="275"/>
    </location>
</feature>
<name>A0A6V7U8T1_MELEN</name>